<protein>
    <recommendedName>
        <fullName evidence="1">EcxA zinc-binding domain-containing protein</fullName>
    </recommendedName>
</protein>
<dbReference type="EMBL" id="JAAIKR010000009">
    <property type="protein sequence ID" value="MBR9728385.1"/>
    <property type="molecule type" value="Genomic_DNA"/>
</dbReference>
<keyword evidence="3" id="KW-1185">Reference proteome</keyword>
<gene>
    <name evidence="2" type="ORF">G3R48_10415</name>
</gene>
<evidence type="ECO:0000259" key="1">
    <source>
        <dbReference type="Pfam" id="PF16313"/>
    </source>
</evidence>
<proteinExistence type="predicted"/>
<dbReference type="InterPro" id="IPR032534">
    <property type="entry name" value="EcxA_zinc-bd"/>
</dbReference>
<dbReference type="InterPro" id="IPR024079">
    <property type="entry name" value="MetalloPept_cat_dom_sf"/>
</dbReference>
<organism evidence="2 3">
    <name type="scientific">Shewanella intestini</name>
    <dbReference type="NCBI Taxonomy" id="2017544"/>
    <lineage>
        <taxon>Bacteria</taxon>
        <taxon>Pseudomonadati</taxon>
        <taxon>Pseudomonadota</taxon>
        <taxon>Gammaproteobacteria</taxon>
        <taxon>Alteromonadales</taxon>
        <taxon>Shewanellaceae</taxon>
        <taxon>Shewanella</taxon>
    </lineage>
</organism>
<comment type="caution">
    <text evidence="2">The sequence shown here is derived from an EMBL/GenBank/DDBJ whole genome shotgun (WGS) entry which is preliminary data.</text>
</comment>
<evidence type="ECO:0000313" key="2">
    <source>
        <dbReference type="EMBL" id="MBR9728385.1"/>
    </source>
</evidence>
<sequence>MKKSTISLAILGAVALSGCGADEPYKEVKKDPKMVSVQDINKAAQGNETPSTVETTATSTSELAVKQPQRLFVYTRSLGEAPRYAAPIHGFTQGDQKLVTLKMTKNGIQVSQIDRDTIGEDHLSRFQNTANEAPVLSIPGDYVDFQCQKDNWDECTNREEEVSDRDVTWDQKKYFIPHFEDVNIAEENFTDLTTFLGCTTEPEPPQLVRDGDWKGYEMNLDSGVINFEIKHTYKASPSCFGKYFASTTDDLSFNTTEYISIIALDKLASKDYTPVPYSPYEDGTFGFFKTSHKYRDMNHSAGKEGYVRTYLNRFNPKDSEITYYLSNNFYEAKNKPFLDAAMESLAGINIQNKMYKTGLPTIKFEQAGNHRHGDIRYNNVTLFDEPLDNGLAGYGPSVSNPLTGEILSGRVDQYSSNLKQGAVRYYRRVQLDYNRGMLDANSVKALTDVDYTPSPKALARAKEVAANQLVAQQAALSDNPNTKQPLLTASATNTAPDLAINYTDDNEKSLTELVDDKNNAEAFWAAHNLMSTDEAFGLSGGGALKELPRGIKGHEIDWKNADLWVDGIVGGKLLAIEKMPTAVQDDLTTKLAAQGFAGTLTHELGHNFGLRHNFAGSRDQANFFNEDEIQAFHKEFTAAGYPNLTAKAGFSSQMDYNTDRFATAYGKYDLAALRFGYARKVETENGDYVSLKDEDTKRLADIEKGDLKTDTQYGALYNVEQSNQLRSFSYCTDNHLSLNSNCNMFDEGTNNDDIEQFYIDGYHDSYETANLRHNRQQFFEDDMVPYAIHRLREFDTLRQFVEDQTFAENLFGANEFEFSSFCNTAGNETLWFCASVRATDKAAKTFLEAAGLNDIYLQAQYFDKATNTFAFSVWHSLQSLITTLYSTNSYKLDPDEKFDIGKVITDFQSDPTKLNNLMLNIDLKPAYTDSYSVKTYVSGGHLLNGSKAPVSSPNHPYVNERDVLGMWPDKLLAVRQLLTRTTPRHTTGRSYYALVDNPAIGKPLEDMLCHMTMSTTTADINGLLTTDPLTESCGTTDTAYFKNDMDYADQEIEAIPAYARSVGRYFGFSQASYEQKGRSNLLQMMLKQVELASHDGDYRGEAKARVWREFVGIHLADDTVNAVDTISFNGKNYAITAENKLALNLKTQLAELNALTQNTALMTHVTSNNQTVKERFIDPAIARDMRVLTYLPVLK</sequence>
<evidence type="ECO:0000313" key="3">
    <source>
        <dbReference type="Proteomes" id="UP000811844"/>
    </source>
</evidence>
<reference evidence="2 3" key="1">
    <citation type="submission" date="2020-02" db="EMBL/GenBank/DDBJ databases">
        <title>Shewanella WXL01 sp. nov., a marine bacterium isolated from green algae in Luhuitou Fringing Reef (Northern South China Sea).</title>
        <authorList>
            <person name="Wang X."/>
        </authorList>
    </citation>
    <scope>NUCLEOTIDE SEQUENCE [LARGE SCALE GENOMIC DNA]</scope>
    <source>
        <strain evidence="2 3">MCCC 1A01895</strain>
    </source>
</reference>
<dbReference type="PANTHER" id="PTHR38478:SF1">
    <property type="entry name" value="ZINC DEPENDENT METALLOPROTEASE DOMAIN LIPOPROTEIN"/>
    <property type="match status" value="1"/>
</dbReference>
<dbReference type="Proteomes" id="UP000811844">
    <property type="component" value="Unassembled WGS sequence"/>
</dbReference>
<name>A0ABS5I2Y5_9GAMM</name>
<feature type="domain" description="EcxA zinc-binding" evidence="1">
    <location>
        <begin position="587"/>
        <end position="682"/>
    </location>
</feature>
<accession>A0ABS5I2Y5</accession>
<dbReference type="Gene3D" id="3.40.390.10">
    <property type="entry name" value="Collagenase (Catalytic Domain)"/>
    <property type="match status" value="1"/>
</dbReference>
<dbReference type="Pfam" id="PF16313">
    <property type="entry name" value="DUF4953"/>
    <property type="match status" value="1"/>
</dbReference>
<dbReference type="PROSITE" id="PS51257">
    <property type="entry name" value="PROKAR_LIPOPROTEIN"/>
    <property type="match status" value="1"/>
</dbReference>
<dbReference type="PANTHER" id="PTHR38478">
    <property type="entry name" value="PEPTIDASE M1A AND M12B"/>
    <property type="match status" value="1"/>
</dbReference>
<dbReference type="RefSeq" id="WP_153664827.1">
    <property type="nucleotide sequence ID" value="NZ_JAAIKR010000009.1"/>
</dbReference>
<dbReference type="SUPFAM" id="SSF55486">
    <property type="entry name" value="Metalloproteases ('zincins'), catalytic domain"/>
    <property type="match status" value="1"/>
</dbReference>